<gene>
    <name evidence="5" type="ORF">SAMN02910344_00061</name>
</gene>
<dbReference type="GO" id="GO:0006571">
    <property type="term" value="P:tyrosine biosynthetic process"/>
    <property type="evidence" value="ECO:0007669"/>
    <property type="project" value="UniProtKB-UniPathway"/>
</dbReference>
<dbReference type="PANTHER" id="PTHR21363:SF0">
    <property type="entry name" value="PREPHENATE DEHYDROGENASE [NADP(+)]"/>
    <property type="match status" value="1"/>
</dbReference>
<protein>
    <recommendedName>
        <fullName evidence="2">T-protein</fullName>
    </recommendedName>
</protein>
<feature type="domain" description="Prephenate/arogenate dehydrogenase" evidence="4">
    <location>
        <begin position="99"/>
        <end position="362"/>
    </location>
</feature>
<dbReference type="InterPro" id="IPR008244">
    <property type="entry name" value="Chor_mut/prephenate_DH_T"/>
</dbReference>
<dbReference type="PROSITE" id="PS51168">
    <property type="entry name" value="CHORISMATE_MUT_2"/>
    <property type="match status" value="1"/>
</dbReference>
<dbReference type="SUPFAM" id="SSF51735">
    <property type="entry name" value="NAD(P)-binding Rossmann-fold domains"/>
    <property type="match status" value="1"/>
</dbReference>
<keyword evidence="2" id="KW-0028">Amino-acid biosynthesis</keyword>
<keyword evidence="2" id="KW-0827">Tyrosine biosynthesis</keyword>
<reference evidence="5 6" key="1">
    <citation type="submission" date="2016-10" db="EMBL/GenBank/DDBJ databases">
        <authorList>
            <person name="Varghese N."/>
            <person name="Submissions S."/>
        </authorList>
    </citation>
    <scope>NUCLEOTIDE SEQUENCE [LARGE SCALE GENOMIC DNA]</scope>
    <source>
        <strain evidence="5 6">DSM 1361</strain>
    </source>
</reference>
<dbReference type="SMART" id="SM00830">
    <property type="entry name" value="CM_2"/>
    <property type="match status" value="1"/>
</dbReference>
<comment type="pathway">
    <text evidence="2">Amino-acid biosynthesis; L-tyrosine biosynthesis; (4-hydroxyphenyl)pyruvate from prephenate (NAD(+) route): step 1/1.</text>
</comment>
<comment type="subcellular location">
    <subcellularLocation>
        <location evidence="2">Cytoplasm</location>
    </subcellularLocation>
</comment>
<dbReference type="GO" id="GO:0004665">
    <property type="term" value="F:prephenate dehydrogenase (NADP+) activity"/>
    <property type="evidence" value="ECO:0007669"/>
    <property type="project" value="InterPro"/>
</dbReference>
<dbReference type="InterPro" id="IPR003099">
    <property type="entry name" value="Prephen_DH"/>
</dbReference>
<dbReference type="GO" id="GO:0046417">
    <property type="term" value="P:chorismate metabolic process"/>
    <property type="evidence" value="ECO:0007669"/>
    <property type="project" value="InterPro"/>
</dbReference>
<sequence>MNLTLDQVRTQIDENDSELLKVLRRRLELVKQVGLIKSKEGTPVYVPERERSLIDKRRAQASELGLNPDLAEDVLRRVMRESYGAENDVGFKCLNESVKKIVIIGGRGGIGSIFTRLFRSSGYTVEVMGHRDWDRAGEIFAGAGLVVVCVPIDRTEEVIGKLQGLLSPECVLADFTSIKTNPVKSMMAVHQGPVMGLHPMFGPDISNMAKQVIISVEGRYPEKCGWVLDQMTLWGARIKKFSAAEHDDAMSYIQALRHFTTFSYGVFLAKENPDLDVLMELSSPIYRMELMMVGRLFAQDPVLYADIILSNKRNLDIIERYSSEISRAIELLKKGDREAFIEEFRMTKDFFGPLADYFMSESKSLIAKMHDAKV</sequence>
<dbReference type="EMBL" id="FOXF01000001">
    <property type="protein sequence ID" value="SFO97509.1"/>
    <property type="molecule type" value="Genomic_DNA"/>
</dbReference>
<comment type="pathway">
    <text evidence="2">Metabolic intermediate biosynthesis; prephenate biosynthesis; prephenate from chorismate: step 1/1.</text>
</comment>
<dbReference type="OrthoDB" id="6198144at2"/>
<dbReference type="UniPathway" id="UPA00122">
    <property type="reaction ID" value="UER00961"/>
</dbReference>
<dbReference type="InterPro" id="IPR046826">
    <property type="entry name" value="PDH_N"/>
</dbReference>
<dbReference type="GO" id="GO:0070403">
    <property type="term" value="F:NAD+ binding"/>
    <property type="evidence" value="ECO:0007669"/>
    <property type="project" value="InterPro"/>
</dbReference>
<dbReference type="Pfam" id="PF02153">
    <property type="entry name" value="PDH_N"/>
    <property type="match status" value="1"/>
</dbReference>
<keyword evidence="2" id="KW-0413">Isomerase</keyword>
<keyword evidence="6" id="KW-1185">Reference proteome</keyword>
<proteinExistence type="predicted"/>
<feature type="domain" description="Chorismate mutase" evidence="3">
    <location>
        <begin position="1"/>
        <end position="90"/>
    </location>
</feature>
<dbReference type="Gene3D" id="1.10.3660.10">
    <property type="entry name" value="6-phosphogluconate dehydrogenase C-terminal like domain"/>
    <property type="match status" value="1"/>
</dbReference>
<dbReference type="AlphaFoldDB" id="A0A662ZDX1"/>
<dbReference type="GO" id="GO:0005737">
    <property type="term" value="C:cytoplasm"/>
    <property type="evidence" value="ECO:0007669"/>
    <property type="project" value="UniProtKB-SubCell"/>
</dbReference>
<dbReference type="UniPathway" id="UPA00120">
    <property type="reaction ID" value="UER00203"/>
</dbReference>
<dbReference type="NCBIfam" id="TIGR01799">
    <property type="entry name" value="CM_T"/>
    <property type="match status" value="1"/>
</dbReference>
<evidence type="ECO:0000259" key="3">
    <source>
        <dbReference type="PROSITE" id="PS51168"/>
    </source>
</evidence>
<name>A0A662ZDX1_9GAMM</name>
<evidence type="ECO:0000313" key="6">
    <source>
        <dbReference type="Proteomes" id="UP000243745"/>
    </source>
</evidence>
<dbReference type="InterPro" id="IPR046825">
    <property type="entry name" value="PDH_C"/>
</dbReference>
<dbReference type="RefSeq" id="WP_031579041.1">
    <property type="nucleotide sequence ID" value="NZ_FOXF01000001.1"/>
</dbReference>
<dbReference type="PROSITE" id="PS51176">
    <property type="entry name" value="PDH_ADH"/>
    <property type="match status" value="1"/>
</dbReference>
<dbReference type="Pfam" id="PF20463">
    <property type="entry name" value="PDH_C"/>
    <property type="match status" value="1"/>
</dbReference>
<keyword evidence="1 2" id="KW-0560">Oxidoreductase</keyword>
<dbReference type="InterPro" id="IPR036979">
    <property type="entry name" value="CM_dom_sf"/>
</dbReference>
<evidence type="ECO:0000256" key="1">
    <source>
        <dbReference type="ARBA" id="ARBA00023002"/>
    </source>
</evidence>
<dbReference type="GO" id="GO:0008977">
    <property type="term" value="F:prephenate dehydrogenase (NAD+) activity"/>
    <property type="evidence" value="ECO:0007669"/>
    <property type="project" value="InterPro"/>
</dbReference>
<dbReference type="InterPro" id="IPR011277">
    <property type="entry name" value="CM_T"/>
</dbReference>
<dbReference type="InterPro" id="IPR036291">
    <property type="entry name" value="NAD(P)-bd_dom_sf"/>
</dbReference>
<dbReference type="PIRSF" id="PIRSF001499">
    <property type="entry name" value="Chor_mut_pdh_Tpr"/>
    <property type="match status" value="1"/>
</dbReference>
<keyword evidence="2" id="KW-0963">Cytoplasm</keyword>
<evidence type="ECO:0000313" key="5">
    <source>
        <dbReference type="EMBL" id="SFO97509.1"/>
    </source>
</evidence>
<organism evidence="5 6">
    <name type="scientific">Ruminobacter amylophilus</name>
    <dbReference type="NCBI Taxonomy" id="867"/>
    <lineage>
        <taxon>Bacteria</taxon>
        <taxon>Pseudomonadati</taxon>
        <taxon>Pseudomonadota</taxon>
        <taxon>Gammaproteobacteria</taxon>
        <taxon>Aeromonadales</taxon>
        <taxon>Succinivibrionaceae</taxon>
        <taxon>Ruminobacter</taxon>
    </lineage>
</organism>
<keyword evidence="2" id="KW-0057">Aromatic amino acid biosynthesis</keyword>
<dbReference type="Pfam" id="PF01817">
    <property type="entry name" value="CM_2"/>
    <property type="match status" value="1"/>
</dbReference>
<dbReference type="SUPFAM" id="SSF48600">
    <property type="entry name" value="Chorismate mutase II"/>
    <property type="match status" value="1"/>
</dbReference>
<evidence type="ECO:0000256" key="2">
    <source>
        <dbReference type="PIRNR" id="PIRNR001499"/>
    </source>
</evidence>
<dbReference type="Gene3D" id="1.20.59.10">
    <property type="entry name" value="Chorismate mutase"/>
    <property type="match status" value="1"/>
</dbReference>
<dbReference type="NCBIfam" id="NF008400">
    <property type="entry name" value="PRK11199.1"/>
    <property type="match status" value="1"/>
</dbReference>
<dbReference type="InterPro" id="IPR002701">
    <property type="entry name" value="CM_II_prokaryot"/>
</dbReference>
<dbReference type="PANTHER" id="PTHR21363">
    <property type="entry name" value="PREPHENATE DEHYDROGENASE"/>
    <property type="match status" value="1"/>
</dbReference>
<dbReference type="GO" id="GO:0004106">
    <property type="term" value="F:chorismate mutase activity"/>
    <property type="evidence" value="ECO:0007669"/>
    <property type="project" value="InterPro"/>
</dbReference>
<accession>A0A662ZDX1</accession>
<dbReference type="Gene3D" id="3.40.50.720">
    <property type="entry name" value="NAD(P)-binding Rossmann-like Domain"/>
    <property type="match status" value="1"/>
</dbReference>
<evidence type="ECO:0000259" key="4">
    <source>
        <dbReference type="PROSITE" id="PS51176"/>
    </source>
</evidence>
<dbReference type="InterPro" id="IPR050812">
    <property type="entry name" value="Preph/Arog_dehydrog"/>
</dbReference>
<keyword evidence="2" id="KW-0520">NAD</keyword>
<dbReference type="InterPro" id="IPR008927">
    <property type="entry name" value="6-PGluconate_DH-like_C_sf"/>
</dbReference>
<dbReference type="InterPro" id="IPR036263">
    <property type="entry name" value="Chorismate_II_sf"/>
</dbReference>
<dbReference type="Proteomes" id="UP000243745">
    <property type="component" value="Unassembled WGS sequence"/>
</dbReference>
<dbReference type="SUPFAM" id="SSF48179">
    <property type="entry name" value="6-phosphogluconate dehydrogenase C-terminal domain-like"/>
    <property type="match status" value="1"/>
</dbReference>